<keyword evidence="2" id="KW-1133">Transmembrane helix</keyword>
<organism evidence="3">
    <name type="scientific">Darwinula stevensoni</name>
    <dbReference type="NCBI Taxonomy" id="69355"/>
    <lineage>
        <taxon>Eukaryota</taxon>
        <taxon>Metazoa</taxon>
        <taxon>Ecdysozoa</taxon>
        <taxon>Arthropoda</taxon>
        <taxon>Crustacea</taxon>
        <taxon>Oligostraca</taxon>
        <taxon>Ostracoda</taxon>
        <taxon>Podocopa</taxon>
        <taxon>Podocopida</taxon>
        <taxon>Darwinulocopina</taxon>
        <taxon>Darwinuloidea</taxon>
        <taxon>Darwinulidae</taxon>
        <taxon>Darwinula</taxon>
    </lineage>
</organism>
<dbReference type="Pfam" id="PF10269">
    <property type="entry name" value="Tmemb_185A"/>
    <property type="match status" value="1"/>
</dbReference>
<feature type="transmembrane region" description="Helical" evidence="2">
    <location>
        <begin position="243"/>
        <end position="263"/>
    </location>
</feature>
<dbReference type="Proteomes" id="UP000677054">
    <property type="component" value="Unassembled WGS sequence"/>
</dbReference>
<dbReference type="PANTHER" id="PTHR13568:SF6">
    <property type="entry name" value="TRANSMEMBRANE PROTEIN 185A"/>
    <property type="match status" value="1"/>
</dbReference>
<sequence>MNLQSLFQDFNPSKFIVYTCLLLFTAFFALRLDNRIGWSFWAVFLPIWVWKILAISGAGFGSYVWWKYPQSRLEGESYTHYKAMLISLALHLLLLMFELLVCDNLESGHHLWILVFIPLIFVSIISVAVCIWAVKHDRSFELELFCAVNILQFVFLALKLDGFISWGWEVVFIPLWIVMCISLVGVLYAVIFASIVWRTAEVNLDQRRASVHSAIGYTFLVVPMLVFQVLLANKLDGDTAFTYTAVVSPLFVSFTTLICMAFGSKAGNYWWFGIRKDFCHFLLGVCPCLQEYGNISYRSSVDIYLIWAVEQVSPTRSAGSPAKKSTEVSVRKSDSKAPSPAMHIDMPD</sequence>
<keyword evidence="2" id="KW-0812">Transmembrane</keyword>
<dbReference type="PANTHER" id="PTHR13568">
    <property type="entry name" value="FAM11A, B PROTEIN"/>
    <property type="match status" value="1"/>
</dbReference>
<dbReference type="OrthoDB" id="72976at2759"/>
<evidence type="ECO:0000256" key="2">
    <source>
        <dbReference type="SAM" id="Phobius"/>
    </source>
</evidence>
<name>A0A7R8XCH0_9CRUS</name>
<evidence type="ECO:0000313" key="4">
    <source>
        <dbReference type="Proteomes" id="UP000677054"/>
    </source>
</evidence>
<feature type="transmembrane region" description="Helical" evidence="2">
    <location>
        <begin position="209"/>
        <end position="231"/>
    </location>
</feature>
<feature type="transmembrane region" description="Helical" evidence="2">
    <location>
        <begin position="109"/>
        <end position="134"/>
    </location>
</feature>
<protein>
    <recommendedName>
        <fullName evidence="5">Transmembrane protein 185A</fullName>
    </recommendedName>
</protein>
<keyword evidence="2" id="KW-0472">Membrane</keyword>
<keyword evidence="4" id="KW-1185">Reference proteome</keyword>
<feature type="transmembrane region" description="Helical" evidence="2">
    <location>
        <begin position="173"/>
        <end position="197"/>
    </location>
</feature>
<feature type="transmembrane region" description="Helical" evidence="2">
    <location>
        <begin position="15"/>
        <end position="32"/>
    </location>
</feature>
<evidence type="ECO:0008006" key="5">
    <source>
        <dbReference type="Google" id="ProtNLM"/>
    </source>
</evidence>
<reference evidence="3" key="1">
    <citation type="submission" date="2020-11" db="EMBL/GenBank/DDBJ databases">
        <authorList>
            <person name="Tran Van P."/>
        </authorList>
    </citation>
    <scope>NUCLEOTIDE SEQUENCE</scope>
</reference>
<feature type="transmembrane region" description="Helical" evidence="2">
    <location>
        <begin position="38"/>
        <end position="66"/>
    </location>
</feature>
<evidence type="ECO:0000256" key="1">
    <source>
        <dbReference type="SAM" id="MobiDB-lite"/>
    </source>
</evidence>
<feature type="transmembrane region" description="Helical" evidence="2">
    <location>
        <begin position="78"/>
        <end position="97"/>
    </location>
</feature>
<accession>A0A7R8XCH0</accession>
<feature type="compositionally biased region" description="Basic and acidic residues" evidence="1">
    <location>
        <begin position="324"/>
        <end position="335"/>
    </location>
</feature>
<dbReference type="InterPro" id="IPR019396">
    <property type="entry name" value="TM_Fragile-X-F-assoc"/>
</dbReference>
<dbReference type="EMBL" id="LR900194">
    <property type="protein sequence ID" value="CAD7244644.1"/>
    <property type="molecule type" value="Genomic_DNA"/>
</dbReference>
<gene>
    <name evidence="3" type="ORF">DSTB1V02_LOCUS4534</name>
</gene>
<evidence type="ECO:0000313" key="3">
    <source>
        <dbReference type="EMBL" id="CAD7244644.1"/>
    </source>
</evidence>
<dbReference type="EMBL" id="CAJPEV010000677">
    <property type="protein sequence ID" value="CAG0887533.1"/>
    <property type="molecule type" value="Genomic_DNA"/>
</dbReference>
<proteinExistence type="predicted"/>
<dbReference type="AlphaFoldDB" id="A0A7R8XCH0"/>
<feature type="region of interest" description="Disordered" evidence="1">
    <location>
        <begin position="316"/>
        <end position="348"/>
    </location>
</feature>